<evidence type="ECO:0000259" key="8">
    <source>
        <dbReference type="PROSITE" id="PS51007"/>
    </source>
</evidence>
<evidence type="ECO:0000256" key="6">
    <source>
        <dbReference type="PROSITE-ProRule" id="PRU00433"/>
    </source>
</evidence>
<dbReference type="GO" id="GO:0005506">
    <property type="term" value="F:iron ion binding"/>
    <property type="evidence" value="ECO:0007669"/>
    <property type="project" value="InterPro"/>
</dbReference>
<evidence type="ECO:0000256" key="1">
    <source>
        <dbReference type="ARBA" id="ARBA00022448"/>
    </source>
</evidence>
<dbReference type="GO" id="GO:0020037">
    <property type="term" value="F:heme binding"/>
    <property type="evidence" value="ECO:0007669"/>
    <property type="project" value="InterPro"/>
</dbReference>
<evidence type="ECO:0000256" key="2">
    <source>
        <dbReference type="ARBA" id="ARBA00022617"/>
    </source>
</evidence>
<evidence type="ECO:0000256" key="7">
    <source>
        <dbReference type="SAM" id="SignalP"/>
    </source>
</evidence>
<evidence type="ECO:0000313" key="9">
    <source>
        <dbReference type="EMBL" id="EAW32715.1"/>
    </source>
</evidence>
<dbReference type="PROSITE" id="PS51007">
    <property type="entry name" value="CYTC"/>
    <property type="match status" value="1"/>
</dbReference>
<keyword evidence="5 6" id="KW-0408">Iron</keyword>
<dbReference type="PRINTS" id="PR00607">
    <property type="entry name" value="CYTCHROMECIE"/>
</dbReference>
<protein>
    <submittedName>
        <fullName evidence="9">Cytochrome c</fullName>
    </submittedName>
</protein>
<feature type="chain" id="PRO_5002630572" evidence="7">
    <location>
        <begin position="23"/>
        <end position="102"/>
    </location>
</feature>
<dbReference type="PANTHER" id="PTHR40942">
    <property type="match status" value="1"/>
</dbReference>
<proteinExistence type="predicted"/>
<dbReference type="InterPro" id="IPR002323">
    <property type="entry name" value="Cyt_CIE"/>
</dbReference>
<keyword evidence="1" id="KW-0813">Transport</keyword>
<keyword evidence="7" id="KW-0732">Signal</keyword>
<dbReference type="Pfam" id="PF13442">
    <property type="entry name" value="Cytochrome_CBB3"/>
    <property type="match status" value="1"/>
</dbReference>
<dbReference type="GO" id="GO:0009055">
    <property type="term" value="F:electron transfer activity"/>
    <property type="evidence" value="ECO:0007669"/>
    <property type="project" value="InterPro"/>
</dbReference>
<evidence type="ECO:0000313" key="10">
    <source>
        <dbReference type="Proteomes" id="UP000004931"/>
    </source>
</evidence>
<dbReference type="Proteomes" id="UP000004931">
    <property type="component" value="Unassembled WGS sequence"/>
</dbReference>
<accession>A0Y9B1</accession>
<dbReference type="InterPro" id="IPR009056">
    <property type="entry name" value="Cyt_c-like_dom"/>
</dbReference>
<keyword evidence="3 6" id="KW-0479">Metal-binding</keyword>
<dbReference type="AlphaFoldDB" id="A0Y9B1"/>
<dbReference type="Gene3D" id="1.10.760.10">
    <property type="entry name" value="Cytochrome c-like domain"/>
    <property type="match status" value="1"/>
</dbReference>
<dbReference type="SUPFAM" id="SSF46626">
    <property type="entry name" value="Cytochrome c"/>
    <property type="match status" value="1"/>
</dbReference>
<dbReference type="EMBL" id="AAVT01000001">
    <property type="protein sequence ID" value="EAW32715.1"/>
    <property type="molecule type" value="Genomic_DNA"/>
</dbReference>
<feature type="domain" description="Cytochrome c" evidence="8">
    <location>
        <begin position="22"/>
        <end position="99"/>
    </location>
</feature>
<keyword evidence="10" id="KW-1185">Reference proteome</keyword>
<dbReference type="OrthoDB" id="9814708at2"/>
<dbReference type="PANTHER" id="PTHR40942:SF4">
    <property type="entry name" value="CYTOCHROME C5"/>
    <property type="match status" value="1"/>
</dbReference>
<dbReference type="InterPro" id="IPR036909">
    <property type="entry name" value="Cyt_c-like_dom_sf"/>
</dbReference>
<sequence>MKKLLIASSVVWLASTGILAQASDKATTDRYNKSCIACHASGAAGAPVTGNAKHWAPRMEKGMDALVASVDKGMNAMPPKGMCYDCSAEDFKALIVHMATPK</sequence>
<feature type="signal peptide" evidence="7">
    <location>
        <begin position="1"/>
        <end position="22"/>
    </location>
</feature>
<dbReference type="eggNOG" id="COG3245">
    <property type="taxonomic scope" value="Bacteria"/>
</dbReference>
<organism evidence="9 10">
    <name type="scientific">marine gamma proteobacterium HTCC2143</name>
    <dbReference type="NCBI Taxonomy" id="247633"/>
    <lineage>
        <taxon>Bacteria</taxon>
        <taxon>Pseudomonadati</taxon>
        <taxon>Pseudomonadota</taxon>
        <taxon>Gammaproteobacteria</taxon>
        <taxon>Cellvibrionales</taxon>
        <taxon>Spongiibacteraceae</taxon>
        <taxon>BD1-7 clade</taxon>
    </lineage>
</organism>
<evidence type="ECO:0000256" key="5">
    <source>
        <dbReference type="ARBA" id="ARBA00023004"/>
    </source>
</evidence>
<dbReference type="STRING" id="247633.GP2143_15706"/>
<comment type="caution">
    <text evidence="9">The sequence shown here is derived from an EMBL/GenBank/DDBJ whole genome shotgun (WGS) entry which is preliminary data.</text>
</comment>
<keyword evidence="4" id="KW-0249">Electron transport</keyword>
<gene>
    <name evidence="9" type="ORF">GP2143_15706</name>
</gene>
<name>A0Y9B1_9GAMM</name>
<reference evidence="9 10" key="1">
    <citation type="journal article" date="2010" name="J. Bacteriol.">
        <title>Genome sequence of the oligotrophic marine Gammaproteobacterium HTCC2143, isolated from the Oregon Coast.</title>
        <authorList>
            <person name="Oh H.M."/>
            <person name="Kang I."/>
            <person name="Ferriera S."/>
            <person name="Giovannoni S.J."/>
            <person name="Cho J.C."/>
        </authorList>
    </citation>
    <scope>NUCLEOTIDE SEQUENCE [LARGE SCALE GENOMIC DNA]</scope>
    <source>
        <strain evidence="9 10">HTCC2143</strain>
    </source>
</reference>
<keyword evidence="2 6" id="KW-0349">Heme</keyword>
<evidence type="ECO:0000256" key="3">
    <source>
        <dbReference type="ARBA" id="ARBA00022723"/>
    </source>
</evidence>
<evidence type="ECO:0000256" key="4">
    <source>
        <dbReference type="ARBA" id="ARBA00022982"/>
    </source>
</evidence>